<proteinExistence type="predicted"/>
<organism evidence="3 4">
    <name type="scientific">candidate division Kazan bacterium</name>
    <dbReference type="NCBI Taxonomy" id="2202143"/>
    <lineage>
        <taxon>Bacteria</taxon>
        <taxon>Bacteria division Kazan-3B-28</taxon>
    </lineage>
</organism>
<dbReference type="Gene3D" id="3.40.50.2000">
    <property type="entry name" value="Glycogen Phosphorylase B"/>
    <property type="match status" value="2"/>
</dbReference>
<dbReference type="InterPro" id="IPR050194">
    <property type="entry name" value="Glycosyltransferase_grp1"/>
</dbReference>
<dbReference type="Pfam" id="PF00534">
    <property type="entry name" value="Glycos_transf_1"/>
    <property type="match status" value="1"/>
</dbReference>
<dbReference type="PANTHER" id="PTHR45947">
    <property type="entry name" value="SULFOQUINOVOSYL TRANSFERASE SQD2"/>
    <property type="match status" value="1"/>
</dbReference>
<dbReference type="CDD" id="cd03801">
    <property type="entry name" value="GT4_PimA-like"/>
    <property type="match status" value="1"/>
</dbReference>
<evidence type="ECO:0000313" key="3">
    <source>
        <dbReference type="EMBL" id="RLC36962.1"/>
    </source>
</evidence>
<dbReference type="InterPro" id="IPR001296">
    <property type="entry name" value="Glyco_trans_1"/>
</dbReference>
<evidence type="ECO:0000259" key="2">
    <source>
        <dbReference type="Pfam" id="PF13439"/>
    </source>
</evidence>
<dbReference type="Pfam" id="PF13439">
    <property type="entry name" value="Glyco_transf_4"/>
    <property type="match status" value="1"/>
</dbReference>
<dbReference type="PANTHER" id="PTHR45947:SF3">
    <property type="entry name" value="SULFOQUINOVOSYL TRANSFERASE SQD2"/>
    <property type="match status" value="1"/>
</dbReference>
<comment type="caution">
    <text evidence="3">The sequence shown here is derived from an EMBL/GenBank/DDBJ whole genome shotgun (WGS) entry which is preliminary data.</text>
</comment>
<evidence type="ECO:0000259" key="1">
    <source>
        <dbReference type="Pfam" id="PF00534"/>
    </source>
</evidence>
<protein>
    <recommendedName>
        <fullName evidence="5">Glycosyltransferase</fullName>
    </recommendedName>
</protein>
<dbReference type="Proteomes" id="UP000281261">
    <property type="component" value="Unassembled WGS sequence"/>
</dbReference>
<sequence length="394" mass="45818">MLSKNRPMNILYVHPVNINYPGGSERLVVELLTRLRQRGHKVGVLHAKWIPHTYEVSDNSSELLRNDIKLYECNCVKFKRGFPIVNPSYIIKLSKNYDLLYISAYAPNELLIYTLRKLRMLNLPIIAVFHNMLEPHIDSLHKLYMAPYVVAYRNFDRLHVLNEFMYNLFVKRYRVDKSKVTLIPNGVDTTFFKLLSDTYSCEVFTVLYVSRLTREKGIDVFYKIVSTFNKRCNELKKHVIFKIAGFGPLVHYIKKLTNLYDNVLYLGRLSREQLLMEYNSAHALLMTSRIESMPLTLLEASACGLPVIASAIPGIIDVSKTVGYGVLVRHGDIEGYIKGITSLYSLWRNGEEEYHRIRIIIRQRTAVNYSWDVVLKKIEKMLIEVISNTTQKQR</sequence>
<feature type="domain" description="Glycosyltransferase subfamily 4-like N-terminal" evidence="2">
    <location>
        <begin position="21"/>
        <end position="190"/>
    </location>
</feature>
<dbReference type="SUPFAM" id="SSF53756">
    <property type="entry name" value="UDP-Glycosyltransferase/glycogen phosphorylase"/>
    <property type="match status" value="1"/>
</dbReference>
<feature type="domain" description="Glycosyl transferase family 1" evidence="1">
    <location>
        <begin position="205"/>
        <end position="357"/>
    </location>
</feature>
<evidence type="ECO:0008006" key="5">
    <source>
        <dbReference type="Google" id="ProtNLM"/>
    </source>
</evidence>
<reference evidence="3 4" key="1">
    <citation type="submission" date="2018-06" db="EMBL/GenBank/DDBJ databases">
        <title>Extensive metabolic versatility and redundancy in microbially diverse, dynamic hydrothermal sediments.</title>
        <authorList>
            <person name="Dombrowski N."/>
            <person name="Teske A."/>
            <person name="Baker B.J."/>
        </authorList>
    </citation>
    <scope>NUCLEOTIDE SEQUENCE [LARGE SCALE GENOMIC DNA]</scope>
    <source>
        <strain evidence="3">B79_G16</strain>
    </source>
</reference>
<dbReference type="GO" id="GO:0016757">
    <property type="term" value="F:glycosyltransferase activity"/>
    <property type="evidence" value="ECO:0007669"/>
    <property type="project" value="InterPro"/>
</dbReference>
<dbReference type="InterPro" id="IPR028098">
    <property type="entry name" value="Glyco_trans_4-like_N"/>
</dbReference>
<dbReference type="AlphaFoldDB" id="A0A420ZC99"/>
<gene>
    <name evidence="3" type="ORF">DRH29_03370</name>
</gene>
<accession>A0A420ZC99</accession>
<evidence type="ECO:0000313" key="4">
    <source>
        <dbReference type="Proteomes" id="UP000281261"/>
    </source>
</evidence>
<dbReference type="EMBL" id="QMNG01000018">
    <property type="protein sequence ID" value="RLC36962.1"/>
    <property type="molecule type" value="Genomic_DNA"/>
</dbReference>
<name>A0A420ZC99_UNCK3</name>